<evidence type="ECO:0000256" key="4">
    <source>
        <dbReference type="ARBA" id="ARBA00022692"/>
    </source>
</evidence>
<dbReference type="PROSITE" id="PS01187">
    <property type="entry name" value="EGF_CA"/>
    <property type="match status" value="1"/>
</dbReference>
<proteinExistence type="predicted"/>
<comment type="subcellular location">
    <subcellularLocation>
        <location evidence="1">Membrane</location>
        <topology evidence="1">Single-pass type I membrane protein</topology>
    </subcellularLocation>
</comment>
<dbReference type="InterPro" id="IPR011009">
    <property type="entry name" value="Kinase-like_dom_sf"/>
</dbReference>
<name>A0A103Y9Z6_CYNCS</name>
<sequence length="517" mass="57564">MDAFVSSMPMFLRAPLLLPSWQDGCYLNSDFLVTCNRSSGEPILFLGESETNLVITNISTSESEMEIMMFVARDCYNSSGPVQRTSSFLRSGDFWISTKNRFIAVGCDTNAYISGRRRNESGIGTGCISRCSSNIGITNGSCSGVGCCQVEIPQGMRSFDIRLRSYDNHTNILDFNPCSYAFVVEQEKYNFSTNHLLDFVSDQGSKMPMLLDWAIGNQTCQIASKEPDTFLCKGKGQYCVDAYGHPGYRCRCKDGYEGNPYIEDGCKNINECERKDPRLCQHECIDLDGDYECRCPKGYSGGDKKDGTGCTADESLVIKIVAGTLGAAIFLLVFIAWLYLGLKKRKLLMLKEKFFRQNGGIMLQQRISGEGNSHHDQAKVFTIEELKRATNNYDETRIIGKGGFGTVYKGVLSDKRTVAIKKSKLVDQTQSQIEQFINEVVILSQINHRNVVKLIGCCLETEVPLLVYEFISNGTLSDHVHNESRSLALTWDIRLRIATETAGALSYLHSAASVPII</sequence>
<dbReference type="CDD" id="cd00054">
    <property type="entry name" value="EGF_CA"/>
    <property type="match status" value="1"/>
</dbReference>
<keyword evidence="9 16" id="KW-1133">Transmembrane helix</keyword>
<evidence type="ECO:0000259" key="18">
    <source>
        <dbReference type="PROSITE" id="PS50026"/>
    </source>
</evidence>
<evidence type="ECO:0000256" key="10">
    <source>
        <dbReference type="ARBA" id="ARBA00023136"/>
    </source>
</evidence>
<dbReference type="PANTHER" id="PTHR27005">
    <property type="entry name" value="WALL-ASSOCIATED RECEPTOR KINASE-LIKE 21"/>
    <property type="match status" value="1"/>
</dbReference>
<evidence type="ECO:0000256" key="5">
    <source>
        <dbReference type="ARBA" id="ARBA00022729"/>
    </source>
</evidence>
<feature type="domain" description="Protein kinase" evidence="17">
    <location>
        <begin position="393"/>
        <end position="517"/>
    </location>
</feature>
<evidence type="ECO:0000256" key="12">
    <source>
        <dbReference type="ARBA" id="ARBA00047558"/>
    </source>
</evidence>
<dbReference type="InterPro" id="IPR045274">
    <property type="entry name" value="WAK-like"/>
</dbReference>
<evidence type="ECO:0000256" key="13">
    <source>
        <dbReference type="ARBA" id="ARBA00047951"/>
    </source>
</evidence>
<keyword evidence="14" id="KW-0245">EGF-like domain</keyword>
<dbReference type="GO" id="GO:0007166">
    <property type="term" value="P:cell surface receptor signaling pathway"/>
    <property type="evidence" value="ECO:0007669"/>
    <property type="project" value="InterPro"/>
</dbReference>
<evidence type="ECO:0000259" key="17">
    <source>
        <dbReference type="PROSITE" id="PS50011"/>
    </source>
</evidence>
<dbReference type="SMART" id="SM00179">
    <property type="entry name" value="EGF_CA"/>
    <property type="match status" value="1"/>
</dbReference>
<dbReference type="InterPro" id="IPR000719">
    <property type="entry name" value="Prot_kinase_dom"/>
</dbReference>
<dbReference type="GO" id="GO:0004674">
    <property type="term" value="F:protein serine/threonine kinase activity"/>
    <property type="evidence" value="ECO:0007669"/>
    <property type="project" value="UniProtKB-KW"/>
</dbReference>
<dbReference type="GO" id="GO:0005509">
    <property type="term" value="F:calcium ion binding"/>
    <property type="evidence" value="ECO:0007669"/>
    <property type="project" value="InterPro"/>
</dbReference>
<dbReference type="Gene3D" id="1.10.510.10">
    <property type="entry name" value="Transferase(Phosphotransferase) domain 1"/>
    <property type="match status" value="1"/>
</dbReference>
<dbReference type="InterPro" id="IPR018097">
    <property type="entry name" value="EGF_Ca-bd_CS"/>
</dbReference>
<evidence type="ECO:0000256" key="9">
    <source>
        <dbReference type="ARBA" id="ARBA00022989"/>
    </source>
</evidence>
<dbReference type="AlphaFoldDB" id="A0A103Y9Z6"/>
<evidence type="ECO:0000256" key="8">
    <source>
        <dbReference type="ARBA" id="ARBA00022840"/>
    </source>
</evidence>
<keyword evidence="20" id="KW-1185">Reference proteome</keyword>
<dbReference type="InterPro" id="IPR001245">
    <property type="entry name" value="Ser-Thr/Tyr_kinase_cat_dom"/>
</dbReference>
<evidence type="ECO:0000313" key="20">
    <source>
        <dbReference type="Proteomes" id="UP000243975"/>
    </source>
</evidence>
<feature type="domain" description="EGF-like" evidence="18">
    <location>
        <begin position="268"/>
        <end position="311"/>
    </location>
</feature>
<organism evidence="19 20">
    <name type="scientific">Cynara cardunculus var. scolymus</name>
    <name type="common">Globe artichoke</name>
    <name type="synonym">Cynara scolymus</name>
    <dbReference type="NCBI Taxonomy" id="59895"/>
    <lineage>
        <taxon>Eukaryota</taxon>
        <taxon>Viridiplantae</taxon>
        <taxon>Streptophyta</taxon>
        <taxon>Embryophyta</taxon>
        <taxon>Tracheophyta</taxon>
        <taxon>Spermatophyta</taxon>
        <taxon>Magnoliopsida</taxon>
        <taxon>eudicotyledons</taxon>
        <taxon>Gunneridae</taxon>
        <taxon>Pentapetalae</taxon>
        <taxon>asterids</taxon>
        <taxon>campanulids</taxon>
        <taxon>Asterales</taxon>
        <taxon>Asteraceae</taxon>
        <taxon>Carduoideae</taxon>
        <taxon>Cardueae</taxon>
        <taxon>Carduinae</taxon>
        <taxon>Cynara</taxon>
    </lineage>
</organism>
<keyword evidence="8 15" id="KW-0067">ATP-binding</keyword>
<feature type="transmembrane region" description="Helical" evidence="16">
    <location>
        <begin position="320"/>
        <end position="342"/>
    </location>
</feature>
<dbReference type="Gene3D" id="2.10.25.10">
    <property type="entry name" value="Laminin"/>
    <property type="match status" value="1"/>
</dbReference>
<dbReference type="EMBL" id="LEKV01001881">
    <property type="protein sequence ID" value="KVI05247.1"/>
    <property type="molecule type" value="Genomic_DNA"/>
</dbReference>
<evidence type="ECO:0000313" key="19">
    <source>
        <dbReference type="EMBL" id="KVI05247.1"/>
    </source>
</evidence>
<dbReference type="PROSITE" id="PS50026">
    <property type="entry name" value="EGF_3"/>
    <property type="match status" value="1"/>
</dbReference>
<evidence type="ECO:0000256" key="6">
    <source>
        <dbReference type="ARBA" id="ARBA00022741"/>
    </source>
</evidence>
<dbReference type="Proteomes" id="UP000243975">
    <property type="component" value="Unassembled WGS sequence"/>
</dbReference>
<reference evidence="19 20" key="1">
    <citation type="journal article" date="2016" name="Sci. Rep.">
        <title>The genome sequence of the outbreeding globe artichoke constructed de novo incorporating a phase-aware low-pass sequencing strategy of F1 progeny.</title>
        <authorList>
            <person name="Scaglione D."/>
            <person name="Reyes-Chin-Wo S."/>
            <person name="Acquadro A."/>
            <person name="Froenicke L."/>
            <person name="Portis E."/>
            <person name="Beitel C."/>
            <person name="Tirone M."/>
            <person name="Mauro R."/>
            <person name="Lo Monaco A."/>
            <person name="Mauromicale G."/>
            <person name="Faccioli P."/>
            <person name="Cattivelli L."/>
            <person name="Rieseberg L."/>
            <person name="Michelmore R."/>
            <person name="Lanteri S."/>
        </authorList>
    </citation>
    <scope>NUCLEOTIDE SEQUENCE [LARGE SCALE GENOMIC DNA]</scope>
    <source>
        <strain evidence="19">2C</strain>
    </source>
</reference>
<dbReference type="PROSITE" id="PS50011">
    <property type="entry name" value="PROTEIN_KINASE_DOM"/>
    <property type="match status" value="1"/>
</dbReference>
<dbReference type="Gramene" id="KVI05247">
    <property type="protein sequence ID" value="KVI05247"/>
    <property type="gene ID" value="Ccrd_016393"/>
</dbReference>
<dbReference type="GO" id="GO:0005886">
    <property type="term" value="C:plasma membrane"/>
    <property type="evidence" value="ECO:0007669"/>
    <property type="project" value="TreeGrafter"/>
</dbReference>
<keyword evidence="4 16" id="KW-0812">Transmembrane</keyword>
<dbReference type="PROSITE" id="PS00107">
    <property type="entry name" value="PROTEIN_KINASE_ATP"/>
    <property type="match status" value="1"/>
</dbReference>
<dbReference type="GO" id="GO:0005524">
    <property type="term" value="F:ATP binding"/>
    <property type="evidence" value="ECO:0007669"/>
    <property type="project" value="UniProtKB-UniRule"/>
</dbReference>
<keyword evidence="7" id="KW-0418">Kinase</keyword>
<dbReference type="Pfam" id="PF00008">
    <property type="entry name" value="EGF"/>
    <property type="match status" value="1"/>
</dbReference>
<feature type="non-terminal residue" evidence="19">
    <location>
        <position position="517"/>
    </location>
</feature>
<comment type="caution">
    <text evidence="19">The sequence shown here is derived from an EMBL/GenBank/DDBJ whole genome shotgun (WGS) entry which is preliminary data.</text>
</comment>
<comment type="catalytic activity">
    <reaction evidence="13">
        <text>L-threonyl-[protein] + ATP = O-phospho-L-threonyl-[protein] + ADP + H(+)</text>
        <dbReference type="Rhea" id="RHEA:46608"/>
        <dbReference type="Rhea" id="RHEA-COMP:11060"/>
        <dbReference type="Rhea" id="RHEA-COMP:11605"/>
        <dbReference type="ChEBI" id="CHEBI:15378"/>
        <dbReference type="ChEBI" id="CHEBI:30013"/>
        <dbReference type="ChEBI" id="CHEBI:30616"/>
        <dbReference type="ChEBI" id="CHEBI:61977"/>
        <dbReference type="ChEBI" id="CHEBI:456216"/>
    </reaction>
</comment>
<dbReference type="SUPFAM" id="SSF57196">
    <property type="entry name" value="EGF/Laminin"/>
    <property type="match status" value="1"/>
</dbReference>
<evidence type="ECO:0000256" key="15">
    <source>
        <dbReference type="PROSITE-ProRule" id="PRU10141"/>
    </source>
</evidence>
<evidence type="ECO:0000256" key="11">
    <source>
        <dbReference type="ARBA" id="ARBA00023157"/>
    </source>
</evidence>
<dbReference type="InterPro" id="IPR001881">
    <property type="entry name" value="EGF-like_Ca-bd_dom"/>
</dbReference>
<dbReference type="InterPro" id="IPR000742">
    <property type="entry name" value="EGF"/>
</dbReference>
<evidence type="ECO:0000256" key="7">
    <source>
        <dbReference type="ARBA" id="ARBA00022777"/>
    </source>
</evidence>
<evidence type="ECO:0000256" key="16">
    <source>
        <dbReference type="SAM" id="Phobius"/>
    </source>
</evidence>
<dbReference type="InterPro" id="IPR000152">
    <property type="entry name" value="EGF-type_Asp/Asn_hydroxyl_site"/>
</dbReference>
<keyword evidence="5" id="KW-0732">Signal</keyword>
<gene>
    <name evidence="19" type="ORF">Ccrd_016393</name>
</gene>
<evidence type="ECO:0000256" key="3">
    <source>
        <dbReference type="ARBA" id="ARBA00022679"/>
    </source>
</evidence>
<keyword evidence="2" id="KW-0723">Serine/threonine-protein kinase</keyword>
<evidence type="ECO:0000256" key="1">
    <source>
        <dbReference type="ARBA" id="ARBA00004479"/>
    </source>
</evidence>
<dbReference type="InterPro" id="IPR017441">
    <property type="entry name" value="Protein_kinase_ATP_BS"/>
</dbReference>
<accession>A0A103Y9Z6</accession>
<dbReference type="FunFam" id="3.30.200.20:FF:000043">
    <property type="entry name" value="Wall-associated receptor kinase 2"/>
    <property type="match status" value="1"/>
</dbReference>
<protein>
    <submittedName>
        <fullName evidence="19">Concanavalin A-like lectin/glucanase, subgroup</fullName>
    </submittedName>
</protein>
<comment type="caution">
    <text evidence="14">Lacks conserved residue(s) required for the propagation of feature annotation.</text>
</comment>
<keyword evidence="3" id="KW-0808">Transferase</keyword>
<keyword evidence="10 16" id="KW-0472">Membrane</keyword>
<dbReference type="PROSITE" id="PS00010">
    <property type="entry name" value="ASX_HYDROXYL"/>
    <property type="match status" value="1"/>
</dbReference>
<dbReference type="Pfam" id="PF07714">
    <property type="entry name" value="PK_Tyr_Ser-Thr"/>
    <property type="match status" value="1"/>
</dbReference>
<dbReference type="PANTHER" id="PTHR27005:SF468">
    <property type="entry name" value="OS01G0310500 PROTEIN"/>
    <property type="match status" value="1"/>
</dbReference>
<evidence type="ECO:0000256" key="2">
    <source>
        <dbReference type="ARBA" id="ARBA00022527"/>
    </source>
</evidence>
<keyword evidence="6 15" id="KW-0547">Nucleotide-binding</keyword>
<evidence type="ECO:0000256" key="14">
    <source>
        <dbReference type="PROSITE-ProRule" id="PRU00076"/>
    </source>
</evidence>
<dbReference type="SMART" id="SM00181">
    <property type="entry name" value="EGF"/>
    <property type="match status" value="2"/>
</dbReference>
<comment type="catalytic activity">
    <reaction evidence="12">
        <text>L-seryl-[protein] + ATP = O-phospho-L-seryl-[protein] + ADP + H(+)</text>
        <dbReference type="Rhea" id="RHEA:17989"/>
        <dbReference type="Rhea" id="RHEA-COMP:9863"/>
        <dbReference type="Rhea" id="RHEA-COMP:11604"/>
        <dbReference type="ChEBI" id="CHEBI:15378"/>
        <dbReference type="ChEBI" id="CHEBI:29999"/>
        <dbReference type="ChEBI" id="CHEBI:30616"/>
        <dbReference type="ChEBI" id="CHEBI:83421"/>
        <dbReference type="ChEBI" id="CHEBI:456216"/>
    </reaction>
</comment>
<keyword evidence="11" id="KW-1015">Disulfide bond</keyword>
<feature type="binding site" evidence="15">
    <location>
        <position position="422"/>
    </location>
    <ligand>
        <name>ATP</name>
        <dbReference type="ChEBI" id="CHEBI:30616"/>
    </ligand>
</feature>
<dbReference type="SUPFAM" id="SSF56112">
    <property type="entry name" value="Protein kinase-like (PK-like)"/>
    <property type="match status" value="1"/>
</dbReference>
<dbReference type="OMA" id="MAYCEKA"/>